<dbReference type="Proteomes" id="UP000678393">
    <property type="component" value="Unassembled WGS sequence"/>
</dbReference>
<comment type="caution">
    <text evidence="2">The sequence shown here is derived from an EMBL/GenBank/DDBJ whole genome shotgun (WGS) entry which is preliminary data.</text>
</comment>
<feature type="chain" id="PRO_5035865870" evidence="1">
    <location>
        <begin position="24"/>
        <end position="135"/>
    </location>
</feature>
<dbReference type="AlphaFoldDB" id="A0A8S3YX40"/>
<organism evidence="2 3">
    <name type="scientific">Candidula unifasciata</name>
    <dbReference type="NCBI Taxonomy" id="100452"/>
    <lineage>
        <taxon>Eukaryota</taxon>
        <taxon>Metazoa</taxon>
        <taxon>Spiralia</taxon>
        <taxon>Lophotrochozoa</taxon>
        <taxon>Mollusca</taxon>
        <taxon>Gastropoda</taxon>
        <taxon>Heterobranchia</taxon>
        <taxon>Euthyneura</taxon>
        <taxon>Panpulmonata</taxon>
        <taxon>Eupulmonata</taxon>
        <taxon>Stylommatophora</taxon>
        <taxon>Helicina</taxon>
        <taxon>Helicoidea</taxon>
        <taxon>Geomitridae</taxon>
        <taxon>Candidula</taxon>
    </lineage>
</organism>
<reference evidence="2" key="1">
    <citation type="submission" date="2021-04" db="EMBL/GenBank/DDBJ databases">
        <authorList>
            <consortium name="Molecular Ecology Group"/>
        </authorList>
    </citation>
    <scope>NUCLEOTIDE SEQUENCE</scope>
</reference>
<feature type="signal peptide" evidence="1">
    <location>
        <begin position="1"/>
        <end position="23"/>
    </location>
</feature>
<evidence type="ECO:0000256" key="1">
    <source>
        <dbReference type="SAM" id="SignalP"/>
    </source>
</evidence>
<gene>
    <name evidence="2" type="ORF">CUNI_LOCUS7251</name>
</gene>
<evidence type="ECO:0000313" key="2">
    <source>
        <dbReference type="EMBL" id="CAG5121693.1"/>
    </source>
</evidence>
<evidence type="ECO:0000313" key="3">
    <source>
        <dbReference type="Proteomes" id="UP000678393"/>
    </source>
</evidence>
<feature type="non-terminal residue" evidence="2">
    <location>
        <position position="1"/>
    </location>
</feature>
<keyword evidence="3" id="KW-1185">Reference proteome</keyword>
<name>A0A8S3YX40_9EUPU</name>
<sequence length="135" mass="15245">MQKHLSPLLVCVLVYLSSQGVGGRYLNSLPGLEDTFVDIGNEPKDVFKRSPLLDEISGPLSRNVRAVDEQARSSLVYARMKILLSLLRILLAGSLQVEIFQFNNWDKTIKIDQLFYVRPKTIWEVSLPCMSVCSC</sequence>
<protein>
    <submittedName>
        <fullName evidence="2">Uncharacterized protein</fullName>
    </submittedName>
</protein>
<dbReference type="EMBL" id="CAJHNH020001142">
    <property type="protein sequence ID" value="CAG5121693.1"/>
    <property type="molecule type" value="Genomic_DNA"/>
</dbReference>
<accession>A0A8S3YX40</accession>
<keyword evidence="1" id="KW-0732">Signal</keyword>
<proteinExistence type="predicted"/>